<dbReference type="Pfam" id="PF01457">
    <property type="entry name" value="Peptidase_M8"/>
    <property type="match status" value="1"/>
</dbReference>
<reference evidence="17 18" key="1">
    <citation type="submission" date="2013-07" db="EMBL/GenBank/DDBJ databases">
        <authorList>
            <person name="Stoco P.H."/>
            <person name="Wagner G."/>
            <person name="Gerber A."/>
            <person name="Zaha A."/>
            <person name="Thompson C."/>
            <person name="Bartholomeu D.C."/>
            <person name="Luckemeyer D.D."/>
            <person name="Bahia D."/>
            <person name="Loreto E."/>
            <person name="Prestes E.B."/>
            <person name="Lima F.M."/>
            <person name="Rodrigues-Luiz G."/>
            <person name="Vallejo G.A."/>
            <person name="Filho J.F."/>
            <person name="Monteiro K.M."/>
            <person name="Tyler K.M."/>
            <person name="de Almeida L.G."/>
            <person name="Ortiz M.F."/>
            <person name="Siervo M.A."/>
            <person name="de Moraes M.H."/>
            <person name="Cunha O.L."/>
            <person name="Mendonca-Neto R."/>
            <person name="Silva R."/>
            <person name="Teixeira S.M."/>
            <person name="Murta S.M."/>
            <person name="Sincero T.C."/>
            <person name="Mendes T.A."/>
            <person name="Urmenyi T.P."/>
            <person name="Silva V.G."/>
            <person name="da Rocha W.D."/>
            <person name="Andersson B."/>
            <person name="Romanha A.J."/>
            <person name="Steindel M."/>
            <person name="de Vasconcelos A.T."/>
            <person name="Grisard E.C."/>
        </authorList>
    </citation>
    <scope>NUCLEOTIDE SEQUENCE [LARGE SCALE GENOMIC DNA]</scope>
    <source>
        <strain evidence="17 18">SC58</strain>
    </source>
</reference>
<evidence type="ECO:0000256" key="16">
    <source>
        <dbReference type="RuleBase" id="RU366077"/>
    </source>
</evidence>
<keyword evidence="14" id="KW-0325">Glycoprotein</keyword>
<evidence type="ECO:0000256" key="4">
    <source>
        <dbReference type="ARBA" id="ARBA00022670"/>
    </source>
</evidence>
<dbReference type="VEuPathDB" id="TriTrypDB:TRSC58_07054"/>
<comment type="subcellular location">
    <subcellularLocation>
        <location evidence="2">Membrane</location>
    </subcellularLocation>
</comment>
<evidence type="ECO:0000313" key="17">
    <source>
        <dbReference type="EMBL" id="ESL05304.1"/>
    </source>
</evidence>
<evidence type="ECO:0000256" key="15">
    <source>
        <dbReference type="PIRSR" id="PIRSR601577-2"/>
    </source>
</evidence>
<evidence type="ECO:0000256" key="11">
    <source>
        <dbReference type="ARBA" id="ARBA00023136"/>
    </source>
</evidence>
<comment type="catalytic activity">
    <reaction evidence="1">
        <text>Preference for hydrophobic residues at P1 and P1' and basic residues at P2' and P3'. A model nonapeptide is cleaved at -Ala-Tyr-|-Leu-Lys-Lys-.</text>
        <dbReference type="EC" id="3.4.24.36"/>
    </reaction>
</comment>
<comment type="caution">
    <text evidence="17">The sequence shown here is derived from an EMBL/GenBank/DDBJ whole genome shotgun (WGS) entry which is preliminary data.</text>
</comment>
<dbReference type="GO" id="GO:0005737">
    <property type="term" value="C:cytoplasm"/>
    <property type="evidence" value="ECO:0007669"/>
    <property type="project" value="TreeGrafter"/>
</dbReference>
<evidence type="ECO:0000313" key="18">
    <source>
        <dbReference type="Proteomes" id="UP000031737"/>
    </source>
</evidence>
<dbReference type="SUPFAM" id="SSF55486">
    <property type="entry name" value="Metalloproteases ('zincins'), catalytic domain"/>
    <property type="match status" value="1"/>
</dbReference>
<keyword evidence="6" id="KW-0732">Signal</keyword>
<sequence length="340" mass="38471">MRWGTLSGLNKDRFWRFNMFSLVFSPRVNRTVWMITSPKVLEVARQYYNCFRLMGVEVEDKGVGSMMSHWKGRNTVDEMMTSLGWGHTYYSALTLAAFEDMGVYKANYGMAEPLRWGNNSGCGLLENKCLTNGRTAYLELFCNEFTGKHKKLCTYDRLSLGYCALRTHKQPLPLEYQYFDKPTIGGSLPFMNKCPYVVADEASGCTNSELKRVFGSFVGPNSRCVKGRDLSFTKIPIGDVCVNTQCDKGALKVQFYGDTNWYNCDEGETVEPLRKEWSGSIVCPRYADVCTVFPDISLYPIPVVDPPLIDNATFTEDAEPVKSGNADTEITRTRFDGVKF</sequence>
<evidence type="ECO:0000256" key="10">
    <source>
        <dbReference type="ARBA" id="ARBA00023049"/>
    </source>
</evidence>
<dbReference type="InterPro" id="IPR001577">
    <property type="entry name" value="Peptidase_M8"/>
</dbReference>
<dbReference type="FunFam" id="3.90.132.10:FF:000001">
    <property type="entry name" value="leishmanolysin-like peptidase isoform X2"/>
    <property type="match status" value="1"/>
</dbReference>
<evidence type="ECO:0000256" key="13">
    <source>
        <dbReference type="ARBA" id="ARBA00023157"/>
    </source>
</evidence>
<dbReference type="Gene3D" id="2.10.55.10">
    <property type="entry name" value="Leishmanolysin domain 3"/>
    <property type="match status" value="1"/>
</dbReference>
<dbReference type="PANTHER" id="PTHR10942:SF0">
    <property type="entry name" value="LEISHMANOLYSIN-LIKE PEPTIDASE"/>
    <property type="match status" value="1"/>
</dbReference>
<accession>A0A061ISC9</accession>
<feature type="binding site" evidence="15">
    <location>
        <position position="69"/>
    </location>
    <ligand>
        <name>Zn(2+)</name>
        <dbReference type="ChEBI" id="CHEBI:29105"/>
        <note>catalytic</note>
    </ligand>
</feature>
<dbReference type="PRINTS" id="PR00782">
    <property type="entry name" value="LSHMANOLYSIN"/>
</dbReference>
<keyword evidence="10 15" id="KW-0482">Metalloprotease</keyword>
<dbReference type="GO" id="GO:0004222">
    <property type="term" value="F:metalloendopeptidase activity"/>
    <property type="evidence" value="ECO:0007669"/>
    <property type="project" value="UniProtKB-UniRule"/>
</dbReference>
<evidence type="ECO:0000256" key="6">
    <source>
        <dbReference type="ARBA" id="ARBA00022729"/>
    </source>
</evidence>
<evidence type="ECO:0000256" key="14">
    <source>
        <dbReference type="ARBA" id="ARBA00023180"/>
    </source>
</evidence>
<dbReference type="GO" id="GO:0016020">
    <property type="term" value="C:membrane"/>
    <property type="evidence" value="ECO:0007669"/>
    <property type="project" value="UniProtKB-SubCell"/>
</dbReference>
<keyword evidence="9" id="KW-0130">Cell adhesion</keyword>
<comment type="cofactor">
    <cofactor evidence="15 16">
        <name>Zn(2+)</name>
        <dbReference type="ChEBI" id="CHEBI:29105"/>
    </cofactor>
    <text evidence="15 16">Binds 1 zinc ion per subunit.</text>
</comment>
<dbReference type="EMBL" id="AUPL01007054">
    <property type="protein sequence ID" value="ESL05304.1"/>
    <property type="molecule type" value="Genomic_DNA"/>
</dbReference>
<comment type="similarity">
    <text evidence="3 16">Belongs to the peptidase M8 family.</text>
</comment>
<keyword evidence="11" id="KW-0472">Membrane</keyword>
<dbReference type="PANTHER" id="PTHR10942">
    <property type="entry name" value="LEISHMANOLYSIN-LIKE PEPTIDASE"/>
    <property type="match status" value="1"/>
</dbReference>
<dbReference type="EC" id="3.4.24.-" evidence="16"/>
<organism evidence="17 18">
    <name type="scientific">Trypanosoma rangeli SC58</name>
    <dbReference type="NCBI Taxonomy" id="429131"/>
    <lineage>
        <taxon>Eukaryota</taxon>
        <taxon>Discoba</taxon>
        <taxon>Euglenozoa</taxon>
        <taxon>Kinetoplastea</taxon>
        <taxon>Metakinetoplastina</taxon>
        <taxon>Trypanosomatida</taxon>
        <taxon>Trypanosomatidae</taxon>
        <taxon>Trypanosoma</taxon>
        <taxon>Herpetosoma</taxon>
    </lineage>
</organism>
<keyword evidence="4 16" id="KW-0645">Protease</keyword>
<protein>
    <recommendedName>
        <fullName evidence="16">Leishmanolysin-like peptidase</fullName>
        <ecNumber evidence="16">3.4.24.-</ecNumber>
    </recommendedName>
</protein>
<keyword evidence="8 15" id="KW-0862">Zinc</keyword>
<evidence type="ECO:0000256" key="9">
    <source>
        <dbReference type="ARBA" id="ARBA00022889"/>
    </source>
</evidence>
<evidence type="ECO:0000256" key="7">
    <source>
        <dbReference type="ARBA" id="ARBA00022801"/>
    </source>
</evidence>
<keyword evidence="7 16" id="KW-0378">Hydrolase</keyword>
<proteinExistence type="inferred from homology"/>
<evidence type="ECO:0000256" key="3">
    <source>
        <dbReference type="ARBA" id="ARBA00005860"/>
    </source>
</evidence>
<gene>
    <name evidence="17" type="ORF">TRSC58_07054</name>
</gene>
<keyword evidence="13" id="KW-1015">Disulfide bond</keyword>
<evidence type="ECO:0000256" key="1">
    <source>
        <dbReference type="ARBA" id="ARBA00001249"/>
    </source>
</evidence>
<keyword evidence="5 15" id="KW-0479">Metal-binding</keyword>
<keyword evidence="12" id="KW-0865">Zymogen</keyword>
<evidence type="ECO:0000256" key="8">
    <source>
        <dbReference type="ARBA" id="ARBA00022833"/>
    </source>
</evidence>
<name>A0A061ISC9_TRYRA</name>
<evidence type="ECO:0000256" key="2">
    <source>
        <dbReference type="ARBA" id="ARBA00004370"/>
    </source>
</evidence>
<dbReference type="Gene3D" id="3.90.132.10">
    <property type="entry name" value="Leishmanolysin , domain 2"/>
    <property type="match status" value="1"/>
</dbReference>
<dbReference type="Gene3D" id="2.30.34.10">
    <property type="entry name" value="Leishmanolysin domain 4"/>
    <property type="match status" value="1"/>
</dbReference>
<keyword evidence="18" id="KW-1185">Reference proteome</keyword>
<dbReference type="AlphaFoldDB" id="A0A061ISC9"/>
<dbReference type="GO" id="GO:0006508">
    <property type="term" value="P:proteolysis"/>
    <property type="evidence" value="ECO:0007669"/>
    <property type="project" value="UniProtKB-KW"/>
</dbReference>
<dbReference type="GO" id="GO:0046872">
    <property type="term" value="F:metal ion binding"/>
    <property type="evidence" value="ECO:0007669"/>
    <property type="project" value="UniProtKB-KW"/>
</dbReference>
<evidence type="ECO:0000256" key="12">
    <source>
        <dbReference type="ARBA" id="ARBA00023145"/>
    </source>
</evidence>
<dbReference type="OrthoDB" id="527990at2759"/>
<evidence type="ECO:0000256" key="5">
    <source>
        <dbReference type="ARBA" id="ARBA00022723"/>
    </source>
</evidence>
<dbReference type="Proteomes" id="UP000031737">
    <property type="component" value="Unassembled WGS sequence"/>
</dbReference>
<dbReference type="GO" id="GO:0007155">
    <property type="term" value="P:cell adhesion"/>
    <property type="evidence" value="ECO:0007669"/>
    <property type="project" value="UniProtKB-KW"/>
</dbReference>